<dbReference type="EMBL" id="PZQS01000003">
    <property type="protein sequence ID" value="PVD33384.1"/>
    <property type="molecule type" value="Genomic_DNA"/>
</dbReference>
<reference evidence="1 2" key="1">
    <citation type="submission" date="2018-04" db="EMBL/GenBank/DDBJ databases">
        <title>The genome of golden apple snail Pomacea canaliculata provides insight into stress tolerance and invasive adaptation.</title>
        <authorList>
            <person name="Liu C."/>
            <person name="Liu B."/>
            <person name="Ren Y."/>
            <person name="Zhang Y."/>
            <person name="Wang H."/>
            <person name="Li S."/>
            <person name="Jiang F."/>
            <person name="Yin L."/>
            <person name="Zhang G."/>
            <person name="Qian W."/>
            <person name="Fan W."/>
        </authorList>
    </citation>
    <scope>NUCLEOTIDE SEQUENCE [LARGE SCALE GENOMIC DNA]</scope>
    <source>
        <strain evidence="1">SZHN2017</strain>
        <tissue evidence="1">Muscle</tissue>
    </source>
</reference>
<proteinExistence type="predicted"/>
<name>A0A2T7PIY8_POMCA</name>
<comment type="caution">
    <text evidence="1">The sequence shown here is derived from an EMBL/GenBank/DDBJ whole genome shotgun (WGS) entry which is preliminary data.</text>
</comment>
<evidence type="ECO:0000313" key="2">
    <source>
        <dbReference type="Proteomes" id="UP000245119"/>
    </source>
</evidence>
<gene>
    <name evidence="1" type="ORF">C0Q70_04639</name>
</gene>
<organism evidence="1 2">
    <name type="scientific">Pomacea canaliculata</name>
    <name type="common">Golden apple snail</name>
    <dbReference type="NCBI Taxonomy" id="400727"/>
    <lineage>
        <taxon>Eukaryota</taxon>
        <taxon>Metazoa</taxon>
        <taxon>Spiralia</taxon>
        <taxon>Lophotrochozoa</taxon>
        <taxon>Mollusca</taxon>
        <taxon>Gastropoda</taxon>
        <taxon>Caenogastropoda</taxon>
        <taxon>Architaenioglossa</taxon>
        <taxon>Ampullarioidea</taxon>
        <taxon>Ampullariidae</taxon>
        <taxon>Pomacea</taxon>
    </lineage>
</organism>
<dbReference type="AlphaFoldDB" id="A0A2T7PIY8"/>
<keyword evidence="2" id="KW-1185">Reference proteome</keyword>
<dbReference type="Proteomes" id="UP000245119">
    <property type="component" value="Linkage Group LG3"/>
</dbReference>
<sequence>MLSTKGRSEKAHRLSLDIVSLHCKTDPAAHQRLHASCSHGIGRIPNRHAGRMAGHQRPILVSRIRTLLDVQSRFMMD</sequence>
<evidence type="ECO:0000313" key="1">
    <source>
        <dbReference type="EMBL" id="PVD33384.1"/>
    </source>
</evidence>
<protein>
    <submittedName>
        <fullName evidence="1">Uncharacterized protein</fullName>
    </submittedName>
</protein>
<accession>A0A2T7PIY8</accession>